<evidence type="ECO:0000256" key="3">
    <source>
        <dbReference type="ARBA" id="ARBA00022499"/>
    </source>
</evidence>
<keyword evidence="10 14" id="KW-0539">Nucleus</keyword>
<evidence type="ECO:0000256" key="7">
    <source>
        <dbReference type="ARBA" id="ARBA00023125"/>
    </source>
</evidence>
<evidence type="ECO:0000256" key="2">
    <source>
        <dbReference type="ARBA" id="ARBA00022491"/>
    </source>
</evidence>
<dbReference type="GO" id="GO:0045893">
    <property type="term" value="P:positive regulation of DNA-templated transcription"/>
    <property type="evidence" value="ECO:0007669"/>
    <property type="project" value="InterPro"/>
</dbReference>
<dbReference type="InterPro" id="IPR036960">
    <property type="entry name" value="T-box_sf"/>
</dbReference>
<reference evidence="17" key="1">
    <citation type="journal article" date="2014" name="Development">
        <title>Larval mesenchyme cell specification in the primitive echinoid occurs independently of the double-negative gate.</title>
        <authorList>
            <person name="Yamazaki A."/>
            <person name="Kidachi Y."/>
            <person name="Yamaguchi M."/>
            <person name="Minokawa T."/>
        </authorList>
    </citation>
    <scope>NUCLEOTIDE SEQUENCE</scope>
</reference>
<feature type="compositionally biased region" description="Pro residues" evidence="15">
    <location>
        <begin position="159"/>
        <end position="168"/>
    </location>
</feature>
<dbReference type="InterPro" id="IPR001699">
    <property type="entry name" value="TF_T-box"/>
</dbReference>
<comment type="caution">
    <text evidence="14">Lacks conserved residue(s) required for the propagation of feature annotation.</text>
</comment>
<evidence type="ECO:0000256" key="14">
    <source>
        <dbReference type="PROSITE-ProRule" id="PRU00201"/>
    </source>
</evidence>
<dbReference type="FunFam" id="2.60.40.820:FF:000011">
    <property type="entry name" value="T-box transcription factor TBX21"/>
    <property type="match status" value="1"/>
</dbReference>
<evidence type="ECO:0000256" key="12">
    <source>
        <dbReference type="ARBA" id="ARBA00078344"/>
    </source>
</evidence>
<keyword evidence="2" id="KW-0678">Repressor</keyword>
<evidence type="ECO:0000256" key="6">
    <source>
        <dbReference type="ARBA" id="ARBA00023015"/>
    </source>
</evidence>
<dbReference type="PROSITE" id="PS01283">
    <property type="entry name" value="TBOX_1"/>
    <property type="match status" value="1"/>
</dbReference>
<keyword evidence="3" id="KW-1017">Isopeptide bond</keyword>
<dbReference type="InterPro" id="IPR046360">
    <property type="entry name" value="T-box_DNA-bd"/>
</dbReference>
<keyword evidence="8" id="KW-0010">Activator</keyword>
<dbReference type="GO" id="GO:0000981">
    <property type="term" value="F:DNA-binding transcription factor activity, RNA polymerase II-specific"/>
    <property type="evidence" value="ECO:0007669"/>
    <property type="project" value="TreeGrafter"/>
</dbReference>
<keyword evidence="4" id="KW-0597">Phosphoprotein</keyword>
<feature type="region of interest" description="Disordered" evidence="15">
    <location>
        <begin position="40"/>
        <end position="63"/>
    </location>
</feature>
<feature type="compositionally biased region" description="Polar residues" evidence="15">
    <location>
        <begin position="722"/>
        <end position="742"/>
    </location>
</feature>
<sequence>MMSEDFEANDSQHVAATTNSPSHPQVHTLNANGIAALESRQKTENTTSLNSVDDSKDGFNEDTNTDAFRINRLLLQPAQTSESNEDGSYQKFESCCGDSGGNFPTNVQHSNSHVKRNNEDMQDQNAFTFLEFSIHNEPFAQQHAPHGQYHSYQSFAGIPTPPPPAPPPVHHRQATYGLIHDQAQHHKQRGDIPINLSHEHLSTIDHDALTTTLSPPRNQSINEILQKPRRPASTPISEQDQSPSTVAPNTPDKVASLTLHTVSDPGSTCRVDRLGIDTRLEHLTSTSGDVVRAATGQPDGAGPGKAAVYLCNRELWRKFHHFKTEMIITKQGRRMFPQLVFKLSGLEPTLQYNVFVDMTLCDPNQWKFQCGKWVPCGQAENIPKVSNIYLHPDSPSSGLHWMHQDIVFSKLKLTNHRGKDNGFVVLNSMHKYQPRIHVLELSDRRILQTHSFPETQFFAVTAYQNTDVTQLKIDYNPFAKGFRDNYDNLSPRDLSILSSVPRASNVTVQKNPCPAPVVNAATLPMTIFPPPTPPPAGRYPHRPRQLLPTYHRPCLPPACSPMQPRQMQGAMNNMRLPTTDQTAFKLVSNSLSSKPSYKADNSPHMSSSSPCQFPTPVPTTLTPNYQHPSVNSHSSGTHSLPSPAVSTTIHYRSPAVSSEQQERGRPSCPKDGPSSNGHEAPKPVDNQDLQWLNTPPSECSPDSDAHDNNAAKRRKVSPCGSEGSSPLSGNPMNGASGFTSSVDNILPQEGAMPTHLQQPHCQSHLHQQVFHHYGNTYVQQSFPPFPSEPVPNGPAIPGGYTFGHPQQAFPPVSGVLYYGQHYPNS</sequence>
<dbReference type="PROSITE" id="PS01264">
    <property type="entry name" value="TBOX_2"/>
    <property type="match status" value="1"/>
</dbReference>
<evidence type="ECO:0000256" key="1">
    <source>
        <dbReference type="ARBA" id="ARBA00004123"/>
    </source>
</evidence>
<comment type="subcellular location">
    <subcellularLocation>
        <location evidence="1 14">Nucleus</location>
    </subcellularLocation>
</comment>
<evidence type="ECO:0000256" key="13">
    <source>
        <dbReference type="ARBA" id="ARBA00081928"/>
    </source>
</evidence>
<evidence type="ECO:0000256" key="9">
    <source>
        <dbReference type="ARBA" id="ARBA00023163"/>
    </source>
</evidence>
<feature type="domain" description="T-box" evidence="16">
    <location>
        <begin position="310"/>
        <end position="484"/>
    </location>
</feature>
<dbReference type="Pfam" id="PF00907">
    <property type="entry name" value="T-box"/>
    <property type="match status" value="1"/>
</dbReference>
<organism evidence="17">
    <name type="scientific">Prionocidaris baculosa</name>
    <dbReference type="NCBI Taxonomy" id="1198993"/>
    <lineage>
        <taxon>Eukaryota</taxon>
        <taxon>Metazoa</taxon>
        <taxon>Echinodermata</taxon>
        <taxon>Eleutherozoa</taxon>
        <taxon>Echinozoa</taxon>
        <taxon>Echinoidea</taxon>
        <taxon>Perischoechinoidea</taxon>
        <taxon>Cidaroida</taxon>
        <taxon>Cidaridae</taxon>
        <taxon>Prionocidaris</taxon>
    </lineage>
</organism>
<dbReference type="SUPFAM" id="SSF49417">
    <property type="entry name" value="p53-like transcription factors"/>
    <property type="match status" value="1"/>
</dbReference>
<dbReference type="PRINTS" id="PR00937">
    <property type="entry name" value="TBOX"/>
</dbReference>
<keyword evidence="7 14" id="KW-0238">DNA-binding</keyword>
<keyword evidence="6" id="KW-0805">Transcription regulation</keyword>
<gene>
    <name evidence="17" type="primary">tbr</name>
</gene>
<dbReference type="GO" id="GO:0005634">
    <property type="term" value="C:nucleus"/>
    <property type="evidence" value="ECO:0007669"/>
    <property type="project" value="UniProtKB-SubCell"/>
</dbReference>
<feature type="region of interest" description="Disordered" evidence="15">
    <location>
        <begin position="143"/>
        <end position="172"/>
    </location>
</feature>
<feature type="compositionally biased region" description="Polar residues" evidence="15">
    <location>
        <begin position="9"/>
        <end position="27"/>
    </location>
</feature>
<name>A0A089ZWP2_9ECHN</name>
<dbReference type="PANTHER" id="PTHR11267:SF201">
    <property type="entry name" value="T-BOX DOMAIN-CONTAINING PROTEIN"/>
    <property type="match status" value="1"/>
</dbReference>
<dbReference type="GO" id="GO:0001708">
    <property type="term" value="P:cell fate specification"/>
    <property type="evidence" value="ECO:0007669"/>
    <property type="project" value="TreeGrafter"/>
</dbReference>
<evidence type="ECO:0000259" key="16">
    <source>
        <dbReference type="PROSITE" id="PS50252"/>
    </source>
</evidence>
<feature type="region of interest" description="Disordered" evidence="15">
    <location>
        <begin position="592"/>
        <end position="742"/>
    </location>
</feature>
<dbReference type="GO" id="GO:0000785">
    <property type="term" value="C:chromatin"/>
    <property type="evidence" value="ECO:0007669"/>
    <property type="project" value="TreeGrafter"/>
</dbReference>
<feature type="compositionally biased region" description="Polar residues" evidence="15">
    <location>
        <begin position="234"/>
        <end position="248"/>
    </location>
</feature>
<evidence type="ECO:0000256" key="5">
    <source>
        <dbReference type="ARBA" id="ARBA00022843"/>
    </source>
</evidence>
<dbReference type="PANTHER" id="PTHR11267">
    <property type="entry name" value="T-BOX PROTEIN-RELATED"/>
    <property type="match status" value="1"/>
</dbReference>
<dbReference type="SMART" id="SM00425">
    <property type="entry name" value="TBOX"/>
    <property type="match status" value="1"/>
</dbReference>
<dbReference type="GO" id="GO:0000978">
    <property type="term" value="F:RNA polymerase II cis-regulatory region sequence-specific DNA binding"/>
    <property type="evidence" value="ECO:0007669"/>
    <property type="project" value="InterPro"/>
</dbReference>
<keyword evidence="9" id="KW-0804">Transcription</keyword>
<dbReference type="GO" id="GO:0045892">
    <property type="term" value="P:negative regulation of DNA-templated transcription"/>
    <property type="evidence" value="ECO:0007669"/>
    <property type="project" value="UniProtKB-ARBA"/>
</dbReference>
<dbReference type="InterPro" id="IPR018186">
    <property type="entry name" value="TF_T-box_CS"/>
</dbReference>
<dbReference type="InterPro" id="IPR008967">
    <property type="entry name" value="p53-like_TF_DNA-bd_sf"/>
</dbReference>
<feature type="region of interest" description="Disordered" evidence="15">
    <location>
        <begin position="1"/>
        <end position="27"/>
    </location>
</feature>
<evidence type="ECO:0000256" key="15">
    <source>
        <dbReference type="SAM" id="MobiDB-lite"/>
    </source>
</evidence>
<keyword evidence="5" id="KW-0832">Ubl conjugation</keyword>
<evidence type="ECO:0000256" key="4">
    <source>
        <dbReference type="ARBA" id="ARBA00022553"/>
    </source>
</evidence>
<dbReference type="EMBL" id="AB853325">
    <property type="protein sequence ID" value="BAP47448.1"/>
    <property type="molecule type" value="mRNA"/>
</dbReference>
<evidence type="ECO:0000256" key="10">
    <source>
        <dbReference type="ARBA" id="ARBA00023242"/>
    </source>
</evidence>
<dbReference type="Gene3D" id="2.60.40.820">
    <property type="entry name" value="Transcription factor, T-box"/>
    <property type="match status" value="1"/>
</dbReference>
<dbReference type="AlphaFoldDB" id="A0A089ZWP2"/>
<proteinExistence type="evidence at transcript level"/>
<accession>A0A089ZWP2</accession>
<feature type="compositionally biased region" description="Polar residues" evidence="15">
    <location>
        <begin position="687"/>
        <end position="697"/>
    </location>
</feature>
<evidence type="ECO:0000256" key="11">
    <source>
        <dbReference type="ARBA" id="ARBA00072238"/>
    </source>
</evidence>
<protein>
    <recommendedName>
        <fullName evidence="11">T-box transcription factor TBX21</fullName>
    </recommendedName>
    <alternativeName>
        <fullName evidence="12">T-cell-specific T-box transcription factor T-bet</fullName>
    </alternativeName>
    <alternativeName>
        <fullName evidence="13">Transcription factor TBLYM</fullName>
    </alternativeName>
</protein>
<dbReference type="PROSITE" id="PS50252">
    <property type="entry name" value="TBOX_3"/>
    <property type="match status" value="1"/>
</dbReference>
<evidence type="ECO:0000313" key="17">
    <source>
        <dbReference type="EMBL" id="BAP47448.1"/>
    </source>
</evidence>
<feature type="region of interest" description="Disordered" evidence="15">
    <location>
        <begin position="226"/>
        <end position="252"/>
    </location>
</feature>
<feature type="compositionally biased region" description="Polar residues" evidence="15">
    <location>
        <begin position="603"/>
        <end position="659"/>
    </location>
</feature>
<evidence type="ECO:0000256" key="8">
    <source>
        <dbReference type="ARBA" id="ARBA00023159"/>
    </source>
</evidence>